<dbReference type="RefSeq" id="WP_167081401.1">
    <property type="nucleotide sequence ID" value="NZ_VVIW01000035.1"/>
</dbReference>
<gene>
    <name evidence="2" type="ORF">F1609_31220</name>
</gene>
<keyword evidence="3" id="KW-1185">Reference proteome</keyword>
<dbReference type="InterPro" id="IPR014976">
    <property type="entry name" value="AbpA_HamA_C"/>
</dbReference>
<accession>A0ABX0MJL7</accession>
<feature type="domain" description="Anti-bacteriophage protein A/HamA C-terminal" evidence="1">
    <location>
        <begin position="10"/>
        <end position="272"/>
    </location>
</feature>
<sequence>MPTQLPHVSWLKKKVKRLASQSGQEITVYELKFDGADTSTLTAWAQHFRQHYCLDSKIDKMRKGTNLSRAEYLTQLVFPDATHDFGPATRSGDFAEILVSDLLEGLLNYWVPRTRYISKMVRNESPKGTDVIGFKIVSDDLDAPSKNDILISFESKAQFSGTSAKPRLQNAVIDSKKDKYRIAESLNAIKQRLDDQGKEDEVLKVERFQDPLGRPYKLKTGAAALFCKTVFDPDDVELTTDASDHDNAANLSLVVIHGAHMMKLVHLLYERAASEA</sequence>
<organism evidence="2 3">
    <name type="scientific">Massilia aquatica</name>
    <dbReference type="NCBI Taxonomy" id="2609000"/>
    <lineage>
        <taxon>Bacteria</taxon>
        <taxon>Pseudomonadati</taxon>
        <taxon>Pseudomonadota</taxon>
        <taxon>Betaproteobacteria</taxon>
        <taxon>Burkholderiales</taxon>
        <taxon>Oxalobacteraceae</taxon>
        <taxon>Telluria group</taxon>
        <taxon>Massilia</taxon>
    </lineage>
</organism>
<proteinExistence type="predicted"/>
<evidence type="ECO:0000259" key="1">
    <source>
        <dbReference type="Pfam" id="PF08878"/>
    </source>
</evidence>
<name>A0ABX0MJL7_9BURK</name>
<evidence type="ECO:0000313" key="3">
    <source>
        <dbReference type="Proteomes" id="UP000819052"/>
    </source>
</evidence>
<dbReference type="EMBL" id="VVIW01000035">
    <property type="protein sequence ID" value="NHZ44595.1"/>
    <property type="molecule type" value="Genomic_DNA"/>
</dbReference>
<reference evidence="2 3" key="1">
    <citation type="submission" date="2019-09" db="EMBL/GenBank/DDBJ databases">
        <title>Taxonomy of Antarctic Massilia spp.: description of Massilia rubra sp. nov., Massilia aquatica sp. nov., Massilia mucilaginosa sp. nov., Massilia frigida sp. nov. isolated from streams, lakes and regoliths.</title>
        <authorList>
            <person name="Holochova P."/>
            <person name="Sedlacek I."/>
            <person name="Kralova S."/>
            <person name="Maslanova I."/>
            <person name="Busse H.-J."/>
            <person name="Stankova E."/>
            <person name="Vrbovska V."/>
            <person name="Kovarovic V."/>
            <person name="Bartak M."/>
            <person name="Svec P."/>
            <person name="Pantucek R."/>
        </authorList>
    </citation>
    <scope>NUCLEOTIDE SEQUENCE [LARGE SCALE GENOMIC DNA]</scope>
    <source>
        <strain evidence="2 3">CCM 8693</strain>
    </source>
</reference>
<dbReference type="Proteomes" id="UP000819052">
    <property type="component" value="Unassembled WGS sequence"/>
</dbReference>
<evidence type="ECO:0000313" key="2">
    <source>
        <dbReference type="EMBL" id="NHZ44595.1"/>
    </source>
</evidence>
<dbReference type="Pfam" id="PF08878">
    <property type="entry name" value="HamA"/>
    <property type="match status" value="1"/>
</dbReference>
<protein>
    <submittedName>
        <fullName evidence="2">DUF1837 domain-containing protein</fullName>
    </submittedName>
</protein>
<comment type="caution">
    <text evidence="2">The sequence shown here is derived from an EMBL/GenBank/DDBJ whole genome shotgun (WGS) entry which is preliminary data.</text>
</comment>